<comment type="caution">
    <text evidence="3">The sequence shown here is derived from an EMBL/GenBank/DDBJ whole genome shotgun (WGS) entry which is preliminary data.</text>
</comment>
<keyword evidence="4" id="KW-1185">Reference proteome</keyword>
<feature type="domain" description="Lipocalin-like" evidence="2">
    <location>
        <begin position="31"/>
        <end position="125"/>
    </location>
</feature>
<sequence>MKKNYILFLFVAVLGLAISSCSSDNDNDASIVGKWAFSQYGIGAGGQEALQDHDNEIECGKDYMEFFADGTYKVILFDKENGKCVTIQDGGQYTKNGSTLTLKGSEEEPEAVDSEIVILDDSTLKTQRSYEVEKVKVSEIFIYKKI</sequence>
<evidence type="ECO:0000313" key="4">
    <source>
        <dbReference type="Proteomes" id="UP001151079"/>
    </source>
</evidence>
<keyword evidence="1" id="KW-0732">Signal</keyword>
<reference evidence="3" key="1">
    <citation type="submission" date="2022-10" db="EMBL/GenBank/DDBJ databases">
        <title>Two novel species of Flavobacterium.</title>
        <authorList>
            <person name="Liu Q."/>
            <person name="Xin Y.-H."/>
        </authorList>
    </citation>
    <scope>NUCLEOTIDE SEQUENCE</scope>
    <source>
        <strain evidence="3">LS1R49</strain>
    </source>
</reference>
<dbReference type="Proteomes" id="UP001151079">
    <property type="component" value="Unassembled WGS sequence"/>
</dbReference>
<evidence type="ECO:0000256" key="1">
    <source>
        <dbReference type="SAM" id="SignalP"/>
    </source>
</evidence>
<gene>
    <name evidence="3" type="ORF">OIU83_19430</name>
</gene>
<dbReference type="AlphaFoldDB" id="A0A9X2ZJJ3"/>
<name>A0A9X2ZJJ3_9FLAO</name>
<proteinExistence type="predicted"/>
<dbReference type="Pfam" id="PF13648">
    <property type="entry name" value="Lipocalin_4"/>
    <property type="match status" value="1"/>
</dbReference>
<evidence type="ECO:0000259" key="2">
    <source>
        <dbReference type="Pfam" id="PF13648"/>
    </source>
</evidence>
<protein>
    <submittedName>
        <fullName evidence="3">Lipocalin family protein</fullName>
    </submittedName>
</protein>
<accession>A0A9X2ZJJ3</accession>
<organism evidence="3 4">
    <name type="scientific">Flavobacterium shii</name>
    <dbReference type="NCBI Taxonomy" id="2987687"/>
    <lineage>
        <taxon>Bacteria</taxon>
        <taxon>Pseudomonadati</taxon>
        <taxon>Bacteroidota</taxon>
        <taxon>Flavobacteriia</taxon>
        <taxon>Flavobacteriales</taxon>
        <taxon>Flavobacteriaceae</taxon>
        <taxon>Flavobacterium</taxon>
    </lineage>
</organism>
<dbReference type="EMBL" id="JAOZEW010000024">
    <property type="protein sequence ID" value="MCV9929841.1"/>
    <property type="molecule type" value="Genomic_DNA"/>
</dbReference>
<dbReference type="InterPro" id="IPR024311">
    <property type="entry name" value="Lipocalin-like"/>
</dbReference>
<dbReference type="RefSeq" id="WP_264207926.1">
    <property type="nucleotide sequence ID" value="NZ_JAOZEW010000024.1"/>
</dbReference>
<feature type="signal peptide" evidence="1">
    <location>
        <begin position="1"/>
        <end position="22"/>
    </location>
</feature>
<dbReference type="PROSITE" id="PS51257">
    <property type="entry name" value="PROKAR_LIPOPROTEIN"/>
    <property type="match status" value="1"/>
</dbReference>
<feature type="chain" id="PRO_5040848737" evidence="1">
    <location>
        <begin position="23"/>
        <end position="146"/>
    </location>
</feature>
<evidence type="ECO:0000313" key="3">
    <source>
        <dbReference type="EMBL" id="MCV9929841.1"/>
    </source>
</evidence>